<dbReference type="Proteomes" id="UP000265520">
    <property type="component" value="Unassembled WGS sequence"/>
</dbReference>
<dbReference type="EMBL" id="LXQA010056155">
    <property type="protein sequence ID" value="MCI04678.1"/>
    <property type="molecule type" value="Genomic_DNA"/>
</dbReference>
<proteinExistence type="predicted"/>
<protein>
    <submittedName>
        <fullName evidence="1">Uncharacterized protein</fullName>
    </submittedName>
</protein>
<sequence>MQRREGRAQVFFWPTMAVEAALTTKRNTFRTVMLAAMTTTLIWDDACGAEDSRCWVL</sequence>
<reference evidence="1 2" key="1">
    <citation type="journal article" date="2018" name="Front. Plant Sci.">
        <title>Red Clover (Trifolium pratense) and Zigzag Clover (T. medium) - A Picture of Genomic Similarities and Differences.</title>
        <authorList>
            <person name="Dluhosova J."/>
            <person name="Istvanek J."/>
            <person name="Nedelnik J."/>
            <person name="Repkova J."/>
        </authorList>
    </citation>
    <scope>NUCLEOTIDE SEQUENCE [LARGE SCALE GENOMIC DNA]</scope>
    <source>
        <strain evidence="2">cv. 10/8</strain>
        <tissue evidence="1">Leaf</tissue>
    </source>
</reference>
<dbReference type="AlphaFoldDB" id="A0A392NY12"/>
<keyword evidence="2" id="KW-1185">Reference proteome</keyword>
<accession>A0A392NY12</accession>
<organism evidence="1 2">
    <name type="scientific">Trifolium medium</name>
    <dbReference type="NCBI Taxonomy" id="97028"/>
    <lineage>
        <taxon>Eukaryota</taxon>
        <taxon>Viridiplantae</taxon>
        <taxon>Streptophyta</taxon>
        <taxon>Embryophyta</taxon>
        <taxon>Tracheophyta</taxon>
        <taxon>Spermatophyta</taxon>
        <taxon>Magnoliopsida</taxon>
        <taxon>eudicotyledons</taxon>
        <taxon>Gunneridae</taxon>
        <taxon>Pentapetalae</taxon>
        <taxon>rosids</taxon>
        <taxon>fabids</taxon>
        <taxon>Fabales</taxon>
        <taxon>Fabaceae</taxon>
        <taxon>Papilionoideae</taxon>
        <taxon>50 kb inversion clade</taxon>
        <taxon>NPAAA clade</taxon>
        <taxon>Hologalegina</taxon>
        <taxon>IRL clade</taxon>
        <taxon>Trifolieae</taxon>
        <taxon>Trifolium</taxon>
    </lineage>
</organism>
<comment type="caution">
    <text evidence="1">The sequence shown here is derived from an EMBL/GenBank/DDBJ whole genome shotgun (WGS) entry which is preliminary data.</text>
</comment>
<name>A0A392NY12_9FABA</name>
<evidence type="ECO:0000313" key="2">
    <source>
        <dbReference type="Proteomes" id="UP000265520"/>
    </source>
</evidence>
<evidence type="ECO:0000313" key="1">
    <source>
        <dbReference type="EMBL" id="MCI04678.1"/>
    </source>
</evidence>
<gene>
    <name evidence="1" type="ORF">A2U01_0025725</name>
</gene>